<dbReference type="PANTHER" id="PTHR36842:SF1">
    <property type="entry name" value="PROTEIN TOLB"/>
    <property type="match status" value="1"/>
</dbReference>
<name>A0A316DFT4_9FLAO</name>
<dbReference type="SUPFAM" id="SSF49299">
    <property type="entry name" value="PKD domain"/>
    <property type="match status" value="1"/>
</dbReference>
<dbReference type="Gene3D" id="2.60.40.10">
    <property type="entry name" value="Immunoglobulins"/>
    <property type="match status" value="1"/>
</dbReference>
<accession>A0A316DFT4</accession>
<dbReference type="InterPro" id="IPR057078">
    <property type="entry name" value="HYR-4C"/>
</dbReference>
<dbReference type="SMART" id="SM00089">
    <property type="entry name" value="PKD"/>
    <property type="match status" value="1"/>
</dbReference>
<reference evidence="2 3" key="1">
    <citation type="submission" date="2018-05" db="EMBL/GenBank/DDBJ databases">
        <title>Genomic Encyclopedia of Archaeal and Bacterial Type Strains, Phase II (KMG-II): from individual species to whole genera.</title>
        <authorList>
            <person name="Goeker M."/>
        </authorList>
    </citation>
    <scope>NUCLEOTIDE SEQUENCE [LARGE SCALE GENOMIC DNA]</scope>
    <source>
        <strain evidence="2 3">DSM 22637</strain>
    </source>
</reference>
<dbReference type="CDD" id="cd00146">
    <property type="entry name" value="PKD"/>
    <property type="match status" value="1"/>
</dbReference>
<dbReference type="InterPro" id="IPR013783">
    <property type="entry name" value="Ig-like_fold"/>
</dbReference>
<dbReference type="EMBL" id="QGGP01000011">
    <property type="protein sequence ID" value="PWK17157.1"/>
    <property type="molecule type" value="Genomic_DNA"/>
</dbReference>
<protein>
    <submittedName>
        <fullName evidence="2">PKD repeat protein</fullName>
    </submittedName>
</protein>
<dbReference type="InterPro" id="IPR035986">
    <property type="entry name" value="PKD_dom_sf"/>
</dbReference>
<feature type="non-terminal residue" evidence="2">
    <location>
        <position position="555"/>
    </location>
</feature>
<dbReference type="InterPro" id="IPR025667">
    <property type="entry name" value="SprB_repeat"/>
</dbReference>
<comment type="caution">
    <text evidence="2">The sequence shown here is derived from an EMBL/GenBank/DDBJ whole genome shotgun (WGS) entry which is preliminary data.</text>
</comment>
<dbReference type="Proteomes" id="UP000245430">
    <property type="component" value="Unassembled WGS sequence"/>
</dbReference>
<dbReference type="Pfam" id="PF23237">
    <property type="entry name" value="HYR_4C"/>
    <property type="match status" value="1"/>
</dbReference>
<feature type="domain" description="PKD" evidence="1">
    <location>
        <begin position="212"/>
        <end position="285"/>
    </location>
</feature>
<dbReference type="Pfam" id="PF13573">
    <property type="entry name" value="SprB"/>
    <property type="match status" value="1"/>
</dbReference>
<organism evidence="2 3">
    <name type="scientific">Xanthomarina spongicola</name>
    <dbReference type="NCBI Taxonomy" id="570520"/>
    <lineage>
        <taxon>Bacteria</taxon>
        <taxon>Pseudomonadati</taxon>
        <taxon>Bacteroidota</taxon>
        <taxon>Flavobacteriia</taxon>
        <taxon>Flavobacteriales</taxon>
        <taxon>Flavobacteriaceae</taxon>
        <taxon>Xanthomarina</taxon>
    </lineage>
</organism>
<evidence type="ECO:0000259" key="1">
    <source>
        <dbReference type="PROSITE" id="PS50093"/>
    </source>
</evidence>
<dbReference type="InterPro" id="IPR022409">
    <property type="entry name" value="PKD/Chitinase_dom"/>
</dbReference>
<sequence length="555" mass="59219">MQYIQIYNLMKTITHKINLHGILLIMFLLFNSYASSQILTKESDSQLSTDSNSILDTSNSALNVDSCSANDFTLSNFYLADINGNPLANNCTPGTPQSAYIFALFSANTGADRYSLYIDYDVIINGVFAYHVNDCLYNGQAIPVGQNLQVQQINWNCGDQIRLANFYMAWQPNAGRPCATNPSKCFFDAEGFIVNAPLIANFESAIVCTSYQINFTDLTTGGDIDNPYSYVWNFGDGTPTSNQQNPSHTYSGPGTYTVTLTVTDADGVIDSQSYQVTVHPILTGLTLNATNVPCNGGTTGSITASGTTGGFGNYTYSISPQPSGYTQNGGQFGNLPAGTYTVTVTDENNCSISETATILTGDNTAPIINAPNSITVEGCSTDDVTNGNLTSLPYSTTATAITELQFLAEGGTFTEDNVASITYQDSASGSCPIIVTRTFTIVDNCGQSATANQSITINVPPLNITTIDGSATVNCLSEATATFTMPSIKDACGADLVPSAPVITDSPNPITCEGTRTYTYTYTDCDNNQDTWSFVYTIEYIGFNPIAPTSDTADC</sequence>
<keyword evidence="3" id="KW-1185">Reference proteome</keyword>
<dbReference type="AlphaFoldDB" id="A0A316DFT4"/>
<dbReference type="PROSITE" id="PS50093">
    <property type="entry name" value="PKD"/>
    <property type="match status" value="1"/>
</dbReference>
<dbReference type="Pfam" id="PF18911">
    <property type="entry name" value="PKD_4"/>
    <property type="match status" value="1"/>
</dbReference>
<dbReference type="InterPro" id="IPR000601">
    <property type="entry name" value="PKD_dom"/>
</dbReference>
<proteinExistence type="predicted"/>
<gene>
    <name evidence="2" type="ORF">LX78_02899</name>
</gene>
<evidence type="ECO:0000313" key="2">
    <source>
        <dbReference type="EMBL" id="PWK17157.1"/>
    </source>
</evidence>
<dbReference type="PANTHER" id="PTHR36842">
    <property type="entry name" value="PROTEIN TOLB HOMOLOG"/>
    <property type="match status" value="1"/>
</dbReference>
<evidence type="ECO:0000313" key="3">
    <source>
        <dbReference type="Proteomes" id="UP000245430"/>
    </source>
</evidence>